<evidence type="ECO:0000313" key="2">
    <source>
        <dbReference type="Proteomes" id="UP000000724"/>
    </source>
</evidence>
<evidence type="ECO:0000313" key="1">
    <source>
        <dbReference type="EMBL" id="CAP94772.1"/>
    </source>
</evidence>
<dbReference type="Proteomes" id="UP000000724">
    <property type="component" value="Contig Pc00c18"/>
</dbReference>
<reference evidence="1 2" key="1">
    <citation type="journal article" date="2008" name="Nat. Biotechnol.">
        <title>Genome sequencing and analysis of the filamentous fungus Penicillium chrysogenum.</title>
        <authorList>
            <person name="van den Berg M.A."/>
            <person name="Albang R."/>
            <person name="Albermann K."/>
            <person name="Badger J.H."/>
            <person name="Daran J.-M."/>
            <person name="Driessen A.J.M."/>
            <person name="Garcia-Estrada C."/>
            <person name="Fedorova N.D."/>
            <person name="Harris D.M."/>
            <person name="Heijne W.H.M."/>
            <person name="Joardar V.S."/>
            <person name="Kiel J.A.K.W."/>
            <person name="Kovalchuk A."/>
            <person name="Martin J.F."/>
            <person name="Nierman W.C."/>
            <person name="Nijland J.G."/>
            <person name="Pronk J.T."/>
            <person name="Roubos J.A."/>
            <person name="van der Klei I.J."/>
            <person name="van Peij N.N.M.E."/>
            <person name="Veenhuis M."/>
            <person name="von Doehren H."/>
            <person name="Wagner C."/>
            <person name="Wortman J.R."/>
            <person name="Bovenberg R.A.L."/>
        </authorList>
    </citation>
    <scope>NUCLEOTIDE SEQUENCE [LARGE SCALE GENOMIC DNA]</scope>
    <source>
        <strain evidence="2">ATCC 28089 / DSM 1075 / NRRL 1951 / Wisconsin 54-1255</strain>
    </source>
</reference>
<keyword evidence="2" id="KW-1185">Reference proteome</keyword>
<dbReference type="HOGENOM" id="CLU_1098805_0_0_1"/>
<sequence>MPRSGSVDFRIRFGELSSARSDDCRWRLFEGPSGLRPFQPETSHDIVNWQRTSNTNCLHSINSINGTPTLGPYSMVKPVFQDSITGCPGCMVIPASWELHVVPDDSPKNPASLPAIFDVQMAKFVTVICRQYTGQGFTCAPMQGVQPKSSTGLIPPDMATRLAIYWLLDIRANNLEQTSVQDNASIFKDDWLEIFSITYVGSICAYIGAEEWPVPPMRESAVISILPKRFDGFWPYPASHGETRHLCGLEGNE</sequence>
<protein>
    <submittedName>
        <fullName evidence="1">Uncharacterized protein</fullName>
    </submittedName>
</protein>
<name>B6HC68_PENRW</name>
<dbReference type="AlphaFoldDB" id="B6HC68"/>
<organism evidence="1 2">
    <name type="scientific">Penicillium rubens (strain ATCC 28089 / DSM 1075 / NRRL 1951 / Wisconsin 54-1255)</name>
    <name type="common">Penicillium chrysogenum</name>
    <dbReference type="NCBI Taxonomy" id="500485"/>
    <lineage>
        <taxon>Eukaryota</taxon>
        <taxon>Fungi</taxon>
        <taxon>Dikarya</taxon>
        <taxon>Ascomycota</taxon>
        <taxon>Pezizomycotina</taxon>
        <taxon>Eurotiomycetes</taxon>
        <taxon>Eurotiomycetidae</taxon>
        <taxon>Eurotiales</taxon>
        <taxon>Aspergillaceae</taxon>
        <taxon>Penicillium</taxon>
        <taxon>Penicillium chrysogenum species complex</taxon>
    </lineage>
</organism>
<dbReference type="VEuPathDB" id="FungiDB:PCH_Pc18g05480"/>
<proteinExistence type="predicted"/>
<accession>B6HC68</accession>
<gene>
    <name evidence="1" type="ORF">Pc18g05480</name>
    <name evidence="1" type="ORF">PCH_Pc18g05480</name>
</gene>
<dbReference type="EMBL" id="AM920433">
    <property type="protein sequence ID" value="CAP94772.1"/>
    <property type="molecule type" value="Genomic_DNA"/>
</dbReference>